<evidence type="ECO:0000256" key="8">
    <source>
        <dbReference type="ARBA" id="ARBA00048999"/>
    </source>
</evidence>
<feature type="active site" description="Proton acceptor" evidence="9">
    <location>
        <position position="365"/>
    </location>
</feature>
<evidence type="ECO:0000256" key="5">
    <source>
        <dbReference type="ARBA" id="ARBA00022832"/>
    </source>
</evidence>
<dbReference type="InterPro" id="IPR042572">
    <property type="entry name" value="Carn_acyl_trans_N"/>
</dbReference>
<dbReference type="FunFam" id="1.10.275.20:FF:000001">
    <property type="entry name" value="carnitine O-palmitoyltransferase 2, mitochondrial"/>
    <property type="match status" value="1"/>
</dbReference>
<dbReference type="UniPathway" id="UPA00659"/>
<dbReference type="Gene3D" id="3.30.559.10">
    <property type="entry name" value="Chloramphenicol acetyltransferase-like domain"/>
    <property type="match status" value="1"/>
</dbReference>
<evidence type="ECO:0000256" key="10">
    <source>
        <dbReference type="RuleBase" id="RU003801"/>
    </source>
</evidence>
<evidence type="ECO:0000256" key="1">
    <source>
        <dbReference type="ARBA" id="ARBA00005005"/>
    </source>
</evidence>
<feature type="domain" description="Choline/carnitine acyltransferase" evidence="11">
    <location>
        <begin position="44"/>
        <end position="628"/>
    </location>
</feature>
<sequence>MFSSKLPNRLSKVGGRFSHQSSDYQYLQRSQIPSMHFQKSLPRLPIPKLEQTCERYLNSQEPLLSNESFQRTKKYVGEFREGPGKHLQELLMTHNANNKNSSYISQPWFDMYLRDRKPLPLNYNPALVYVDDNRPEYNNQLLKAVNLIISSLRFYKSLNGDLLEPEVYHMDPKKSDTKLFRLVCSKVPSALSWYASYLLFNAYPLDMSQYYNLFNTTRFPQVGRDKIEMNKSGKHIVVQYRGNFYVVDVLDNSNNIKPANEILGSIKSILDSRVSPAEFPIGVLTTLDRNDWAKLRLQLVSLGNEKSLSYIDGALFNVCLDGACNKDPINVCRQFLHSDGKNRWFDKSLSLIVTENSSSGINFEHSWGDGVAVLRFLQDIYKDFQASPQVYPGMESNAASESLNKLEFHLDDALKSVIAQASKDYEKVCNSLDVNTVQLEGLGKDICKKFSLSPDAIMQLGFQVAYHKLHGKFVGSYESCSTAAFRYGRTETIRPCTMATKNFALAINSNKSLSNQELLKLIAECSKVHGQLTKNAAMGQGFDRHLFALKLYAKEKIDLYEDDAYKALNYNIISTSTLSSPVITLGAFGPVVPDGFGIAYEIKKDALGVLVTTYLQQANGPDFVAALHKSYEEILSVFKNN</sequence>
<comment type="pathway">
    <text evidence="1">Lipid metabolism; fatty acid beta-oxidation.</text>
</comment>
<reference evidence="12" key="1">
    <citation type="journal article" date="2016" name="Sci. Rep.">
        <title>Molecular characterization of firefly nuptial gifts: a multi-omics approach sheds light on postcopulatory sexual selection.</title>
        <authorList>
            <person name="Al-Wathiqui N."/>
            <person name="Fallon T.R."/>
            <person name="South A."/>
            <person name="Weng J.K."/>
            <person name="Lewis S.M."/>
        </authorList>
    </citation>
    <scope>NUCLEOTIDE SEQUENCE</scope>
</reference>
<name>A0A1Y1MAA5_PHOPY</name>
<dbReference type="Pfam" id="PF00755">
    <property type="entry name" value="Carn_acyltransf"/>
    <property type="match status" value="1"/>
</dbReference>
<comment type="similarity">
    <text evidence="2 10">Belongs to the carnitine/choline acetyltransferase family.</text>
</comment>
<dbReference type="GO" id="GO:0004095">
    <property type="term" value="F:carnitine O-palmitoyltransferase activity"/>
    <property type="evidence" value="ECO:0007669"/>
    <property type="project" value="TreeGrafter"/>
</dbReference>
<dbReference type="SUPFAM" id="SSF52777">
    <property type="entry name" value="CoA-dependent acyltransferases"/>
    <property type="match status" value="2"/>
</dbReference>
<keyword evidence="5" id="KW-0276">Fatty acid metabolism</keyword>
<evidence type="ECO:0000256" key="6">
    <source>
        <dbReference type="ARBA" id="ARBA00023098"/>
    </source>
</evidence>
<dbReference type="InterPro" id="IPR042231">
    <property type="entry name" value="Cho/carn_acyl_trans_2"/>
</dbReference>
<evidence type="ECO:0000313" key="12">
    <source>
        <dbReference type="EMBL" id="JAV81928.1"/>
    </source>
</evidence>
<dbReference type="InterPro" id="IPR039551">
    <property type="entry name" value="Cho/carn_acyl_trans"/>
</dbReference>
<dbReference type="PANTHER" id="PTHR22589:SF16">
    <property type="entry name" value="CARNITINE O-PALMITOYLTRANSFERASE 2, MITOCHONDRIAL"/>
    <property type="match status" value="1"/>
</dbReference>
<dbReference type="InterPro" id="IPR023213">
    <property type="entry name" value="CAT-like_dom_sf"/>
</dbReference>
<comment type="catalytic activity">
    <reaction evidence="8">
        <text>4,8-dimethylnonanoyl-CoA + (R)-carnitine = O-4,8-dimethylnonanoyl-(R)-carnitine + CoA</text>
        <dbReference type="Rhea" id="RHEA:44860"/>
        <dbReference type="ChEBI" id="CHEBI:16347"/>
        <dbReference type="ChEBI" id="CHEBI:57287"/>
        <dbReference type="ChEBI" id="CHEBI:77061"/>
        <dbReference type="ChEBI" id="CHEBI:84654"/>
    </reaction>
</comment>
<dbReference type="GO" id="GO:0005739">
    <property type="term" value="C:mitochondrion"/>
    <property type="evidence" value="ECO:0007669"/>
    <property type="project" value="TreeGrafter"/>
</dbReference>
<dbReference type="PANTHER" id="PTHR22589">
    <property type="entry name" value="CARNITINE O-ACYLTRANSFERASE"/>
    <property type="match status" value="1"/>
</dbReference>
<evidence type="ECO:0000256" key="9">
    <source>
        <dbReference type="PIRSR" id="PIRSR600542-1"/>
    </source>
</evidence>
<dbReference type="Gene3D" id="3.30.559.70">
    <property type="entry name" value="Choline/Carnitine o-acyltransferase, domain 2"/>
    <property type="match status" value="1"/>
</dbReference>
<dbReference type="EMBL" id="GEZM01037797">
    <property type="protein sequence ID" value="JAV81928.1"/>
    <property type="molecule type" value="Transcribed_RNA"/>
</dbReference>
<proteinExistence type="inferred from homology"/>
<evidence type="ECO:0000256" key="4">
    <source>
        <dbReference type="ARBA" id="ARBA00022679"/>
    </source>
</evidence>
<protein>
    <recommendedName>
        <fullName evidence="11">Choline/carnitine acyltransferase domain-containing protein</fullName>
    </recommendedName>
</protein>
<keyword evidence="7 10" id="KW-0012">Acyltransferase</keyword>
<keyword evidence="4 10" id="KW-0808">Transferase</keyword>
<dbReference type="Gene3D" id="1.20.1280.180">
    <property type="match status" value="1"/>
</dbReference>
<evidence type="ECO:0000256" key="3">
    <source>
        <dbReference type="ARBA" id="ARBA00022448"/>
    </source>
</evidence>
<keyword evidence="3" id="KW-0813">Transport</keyword>
<dbReference type="PROSITE" id="PS00440">
    <property type="entry name" value="ACYLTRANSF_C_2"/>
    <property type="match status" value="1"/>
</dbReference>
<dbReference type="InterPro" id="IPR000542">
    <property type="entry name" value="Carn_acyl_trans"/>
</dbReference>
<dbReference type="Gene3D" id="1.10.275.20">
    <property type="entry name" value="Choline/Carnitine o-acyltransferase"/>
    <property type="match status" value="1"/>
</dbReference>
<dbReference type="AlphaFoldDB" id="A0A1Y1MAA5"/>
<evidence type="ECO:0000256" key="2">
    <source>
        <dbReference type="ARBA" id="ARBA00005232"/>
    </source>
</evidence>
<keyword evidence="6" id="KW-0443">Lipid metabolism</keyword>
<accession>A0A1Y1MAA5</accession>
<organism evidence="12">
    <name type="scientific">Photinus pyralis</name>
    <name type="common">Common eastern firefly</name>
    <name type="synonym">Lampyris pyralis</name>
    <dbReference type="NCBI Taxonomy" id="7054"/>
    <lineage>
        <taxon>Eukaryota</taxon>
        <taxon>Metazoa</taxon>
        <taxon>Ecdysozoa</taxon>
        <taxon>Arthropoda</taxon>
        <taxon>Hexapoda</taxon>
        <taxon>Insecta</taxon>
        <taxon>Pterygota</taxon>
        <taxon>Neoptera</taxon>
        <taxon>Endopterygota</taxon>
        <taxon>Coleoptera</taxon>
        <taxon>Polyphaga</taxon>
        <taxon>Elateriformia</taxon>
        <taxon>Elateroidea</taxon>
        <taxon>Lampyridae</taxon>
        <taxon>Lampyrinae</taxon>
        <taxon>Photinus</taxon>
    </lineage>
</organism>
<evidence type="ECO:0000256" key="7">
    <source>
        <dbReference type="ARBA" id="ARBA00023315"/>
    </source>
</evidence>
<dbReference type="GO" id="GO:0006635">
    <property type="term" value="P:fatty acid beta-oxidation"/>
    <property type="evidence" value="ECO:0007669"/>
    <property type="project" value="UniProtKB-UniPathway"/>
</dbReference>
<evidence type="ECO:0000259" key="11">
    <source>
        <dbReference type="Pfam" id="PF00755"/>
    </source>
</evidence>